<protein>
    <submittedName>
        <fullName evidence="4">Uncharacterized protein</fullName>
    </submittedName>
</protein>
<dbReference type="OrthoDB" id="566013at2759"/>
<organism evidence="4 5">
    <name type="scientific">Zizania palustris</name>
    <name type="common">Northern wild rice</name>
    <dbReference type="NCBI Taxonomy" id="103762"/>
    <lineage>
        <taxon>Eukaryota</taxon>
        <taxon>Viridiplantae</taxon>
        <taxon>Streptophyta</taxon>
        <taxon>Embryophyta</taxon>
        <taxon>Tracheophyta</taxon>
        <taxon>Spermatophyta</taxon>
        <taxon>Magnoliopsida</taxon>
        <taxon>Liliopsida</taxon>
        <taxon>Poales</taxon>
        <taxon>Poaceae</taxon>
        <taxon>BOP clade</taxon>
        <taxon>Oryzoideae</taxon>
        <taxon>Oryzeae</taxon>
        <taxon>Zizaniinae</taxon>
        <taxon>Zizania</taxon>
    </lineage>
</organism>
<evidence type="ECO:0000313" key="4">
    <source>
        <dbReference type="EMBL" id="KAG8060506.1"/>
    </source>
</evidence>
<comment type="caution">
    <text evidence="4">The sequence shown here is derived from an EMBL/GenBank/DDBJ whole genome shotgun (WGS) entry which is preliminary data.</text>
</comment>
<reference evidence="4" key="1">
    <citation type="journal article" date="2021" name="bioRxiv">
        <title>Whole Genome Assembly and Annotation of Northern Wild Rice, Zizania palustris L., Supports a Whole Genome Duplication in the Zizania Genus.</title>
        <authorList>
            <person name="Haas M."/>
            <person name="Kono T."/>
            <person name="Macchietto M."/>
            <person name="Millas R."/>
            <person name="McGilp L."/>
            <person name="Shao M."/>
            <person name="Duquette J."/>
            <person name="Hirsch C.N."/>
            <person name="Kimball J."/>
        </authorList>
    </citation>
    <scope>NUCLEOTIDE SEQUENCE</scope>
    <source>
        <tissue evidence="4">Fresh leaf tissue</tissue>
    </source>
</reference>
<gene>
    <name evidence="4" type="ORF">GUJ93_ZPchr0002g24063</name>
</gene>
<dbReference type="GO" id="GO:0005576">
    <property type="term" value="C:extracellular region"/>
    <property type="evidence" value="ECO:0007669"/>
    <property type="project" value="UniProtKB-SubCell"/>
</dbReference>
<keyword evidence="5" id="KW-1185">Reference proteome</keyword>
<feature type="region of interest" description="Disordered" evidence="3">
    <location>
        <begin position="24"/>
        <end position="53"/>
    </location>
</feature>
<sequence>MLTSAAALLRVGVESTREWGGYGFRETETDRYGPPKRKRPPTPPMYPTNPISGVSTMPPRSPVLVVFLGTIFLASATSPPPPLCSRSCAALNCDSVGIRYGKYCGVGWSGCDGEEPCDDLDACCRDHDHCVDKKGTPLRSAILPFLSGSLGNLYQLLHNHKRISVAYKHA</sequence>
<evidence type="ECO:0000256" key="3">
    <source>
        <dbReference type="SAM" id="MobiDB-lite"/>
    </source>
</evidence>
<evidence type="ECO:0000256" key="2">
    <source>
        <dbReference type="ARBA" id="ARBA00022525"/>
    </source>
</evidence>
<accession>A0A8J5RU04</accession>
<dbReference type="InterPro" id="IPR033113">
    <property type="entry name" value="PLA2_histidine"/>
</dbReference>
<reference evidence="4" key="2">
    <citation type="submission" date="2021-02" db="EMBL/GenBank/DDBJ databases">
        <authorList>
            <person name="Kimball J.A."/>
            <person name="Haas M.W."/>
            <person name="Macchietto M."/>
            <person name="Kono T."/>
            <person name="Duquette J."/>
            <person name="Shao M."/>
        </authorList>
    </citation>
    <scope>NUCLEOTIDE SEQUENCE</scope>
    <source>
        <tissue evidence="4">Fresh leaf tissue</tissue>
    </source>
</reference>
<dbReference type="AlphaFoldDB" id="A0A8J5RU04"/>
<comment type="subcellular location">
    <subcellularLocation>
        <location evidence="1">Secreted</location>
    </subcellularLocation>
</comment>
<dbReference type="EMBL" id="JAAALK010000287">
    <property type="protein sequence ID" value="KAG8060506.1"/>
    <property type="molecule type" value="Genomic_DNA"/>
</dbReference>
<dbReference type="Proteomes" id="UP000729402">
    <property type="component" value="Unassembled WGS sequence"/>
</dbReference>
<keyword evidence="2" id="KW-0964">Secreted</keyword>
<evidence type="ECO:0000256" key="1">
    <source>
        <dbReference type="ARBA" id="ARBA00004613"/>
    </source>
</evidence>
<evidence type="ECO:0000313" key="5">
    <source>
        <dbReference type="Proteomes" id="UP000729402"/>
    </source>
</evidence>
<name>A0A8J5RU04_ZIZPA</name>
<proteinExistence type="predicted"/>
<dbReference type="PROSITE" id="PS00118">
    <property type="entry name" value="PA2_HIS"/>
    <property type="match status" value="1"/>
</dbReference>